<feature type="region of interest" description="Disordered" evidence="6">
    <location>
        <begin position="241"/>
        <end position="266"/>
    </location>
</feature>
<evidence type="ECO:0000256" key="3">
    <source>
        <dbReference type="ARBA" id="ARBA00023186"/>
    </source>
</evidence>
<dbReference type="SMART" id="SM00833">
    <property type="entry name" value="CobW_C"/>
    <property type="match status" value="1"/>
</dbReference>
<evidence type="ECO:0000256" key="6">
    <source>
        <dbReference type="SAM" id="MobiDB-lite"/>
    </source>
</evidence>
<dbReference type="SUPFAM" id="SSF52540">
    <property type="entry name" value="P-loop containing nucleoside triphosphate hydrolases"/>
    <property type="match status" value="1"/>
</dbReference>
<dbReference type="Gene3D" id="3.40.50.300">
    <property type="entry name" value="P-loop containing nucleotide triphosphate hydrolases"/>
    <property type="match status" value="1"/>
</dbReference>
<gene>
    <name evidence="8" type="ORF">RMAR00112_LOCUS6358</name>
</gene>
<dbReference type="GO" id="GO:0000166">
    <property type="term" value="F:nucleotide binding"/>
    <property type="evidence" value="ECO:0007669"/>
    <property type="project" value="UniProtKB-KW"/>
</dbReference>
<keyword evidence="1" id="KW-0547">Nucleotide-binding</keyword>
<dbReference type="InterPro" id="IPR051316">
    <property type="entry name" value="Zinc-reg_GTPase_activator"/>
</dbReference>
<dbReference type="EMBL" id="HBHW01008422">
    <property type="protein sequence ID" value="CAE0038400.1"/>
    <property type="molecule type" value="Transcribed_RNA"/>
</dbReference>
<evidence type="ECO:0000313" key="8">
    <source>
        <dbReference type="EMBL" id="CAE0038400.1"/>
    </source>
</evidence>
<keyword evidence="2" id="KW-0378">Hydrolase</keyword>
<comment type="catalytic activity">
    <reaction evidence="5">
        <text>GTP + H2O = GDP + phosphate + H(+)</text>
        <dbReference type="Rhea" id="RHEA:19669"/>
        <dbReference type="ChEBI" id="CHEBI:15377"/>
        <dbReference type="ChEBI" id="CHEBI:15378"/>
        <dbReference type="ChEBI" id="CHEBI:37565"/>
        <dbReference type="ChEBI" id="CHEBI:43474"/>
        <dbReference type="ChEBI" id="CHEBI:58189"/>
    </reaction>
    <physiologicalReaction direction="left-to-right" evidence="5">
        <dbReference type="Rhea" id="RHEA:19670"/>
    </physiologicalReaction>
</comment>
<evidence type="ECO:0000256" key="4">
    <source>
        <dbReference type="ARBA" id="ARBA00034320"/>
    </source>
</evidence>
<dbReference type="InterPro" id="IPR003495">
    <property type="entry name" value="CobW/HypB/UreG_nucleotide-bd"/>
</dbReference>
<evidence type="ECO:0000256" key="1">
    <source>
        <dbReference type="ARBA" id="ARBA00022741"/>
    </source>
</evidence>
<dbReference type="InterPro" id="IPR011629">
    <property type="entry name" value="CobW-like_C"/>
</dbReference>
<dbReference type="Pfam" id="PF02492">
    <property type="entry name" value="cobW"/>
    <property type="match status" value="1"/>
</dbReference>
<dbReference type="CDD" id="cd03112">
    <property type="entry name" value="CobW-like"/>
    <property type="match status" value="1"/>
</dbReference>
<accession>A0A7S2ZGS3</accession>
<dbReference type="GO" id="GO:0016787">
    <property type="term" value="F:hydrolase activity"/>
    <property type="evidence" value="ECO:0007669"/>
    <property type="project" value="UniProtKB-KW"/>
</dbReference>
<dbReference type="PANTHER" id="PTHR13748">
    <property type="entry name" value="COBW-RELATED"/>
    <property type="match status" value="1"/>
</dbReference>
<organism evidence="8">
    <name type="scientific">Rhodosorus marinus</name>
    <dbReference type="NCBI Taxonomy" id="101924"/>
    <lineage>
        <taxon>Eukaryota</taxon>
        <taxon>Rhodophyta</taxon>
        <taxon>Stylonematophyceae</taxon>
        <taxon>Stylonematales</taxon>
        <taxon>Stylonemataceae</taxon>
        <taxon>Rhodosorus</taxon>
    </lineage>
</organism>
<sequence length="385" mass="43183">MESRADERFAEGGDVVSSELWSDASKIATRVPRPGTPVTLLTGFLGAGKTTVLNYLLRQDHGLRVAILVNEFGEVDIDSQIVARGCAETDDTILLKNGCICCTIANSFVESVKRALEQRENTPLDYLVIETSGVADPEPIIANLEETELDEIIYLDQVLTVVDCLNFSSAEMSTSTAQSQISCADVVLISKTDLVPPDQVERICHELLRGKPGTRIVTSDRGKVPIYSLFDIHSHAESREELESLNASRDRRRPDRKSHPNISKHLEDDGFNSLSFTATRPLDMKRFRIEFLKQLPGNVYRAKGLLWFHSYPMRFVFQLAGKRFNIEQDTWPQDEKKSNQLVVIGRDICKDRLLRSLESCLASEEESEAGDFQVLARPESPPQEL</sequence>
<feature type="domain" description="CobW C-terminal" evidence="7">
    <location>
        <begin position="271"/>
        <end position="361"/>
    </location>
</feature>
<proteinExistence type="inferred from homology"/>
<evidence type="ECO:0000259" key="7">
    <source>
        <dbReference type="SMART" id="SM00833"/>
    </source>
</evidence>
<feature type="region of interest" description="Disordered" evidence="6">
    <location>
        <begin position="364"/>
        <end position="385"/>
    </location>
</feature>
<dbReference type="AlphaFoldDB" id="A0A7S2ZGS3"/>
<dbReference type="Gene3D" id="3.30.1220.10">
    <property type="entry name" value="CobW-like, C-terminal domain"/>
    <property type="match status" value="1"/>
</dbReference>
<dbReference type="InterPro" id="IPR027417">
    <property type="entry name" value="P-loop_NTPase"/>
</dbReference>
<protein>
    <recommendedName>
        <fullName evidence="7">CobW C-terminal domain-containing protein</fullName>
    </recommendedName>
</protein>
<dbReference type="PANTHER" id="PTHR13748:SF59">
    <property type="entry name" value="COBW C-TERMINAL DOMAIN-CONTAINING PROTEIN"/>
    <property type="match status" value="1"/>
</dbReference>
<dbReference type="SUPFAM" id="SSF90002">
    <property type="entry name" value="Hypothetical protein YjiA, C-terminal domain"/>
    <property type="match status" value="1"/>
</dbReference>
<evidence type="ECO:0000256" key="5">
    <source>
        <dbReference type="ARBA" id="ARBA00049117"/>
    </source>
</evidence>
<dbReference type="Pfam" id="PF07683">
    <property type="entry name" value="CobW_C"/>
    <property type="match status" value="1"/>
</dbReference>
<reference evidence="8" key="1">
    <citation type="submission" date="2021-01" db="EMBL/GenBank/DDBJ databases">
        <authorList>
            <person name="Corre E."/>
            <person name="Pelletier E."/>
            <person name="Niang G."/>
            <person name="Scheremetjew M."/>
            <person name="Finn R."/>
            <person name="Kale V."/>
            <person name="Holt S."/>
            <person name="Cochrane G."/>
            <person name="Meng A."/>
            <person name="Brown T."/>
            <person name="Cohen L."/>
        </authorList>
    </citation>
    <scope>NUCLEOTIDE SEQUENCE</scope>
    <source>
        <strain evidence="8">CCMP 769</strain>
    </source>
</reference>
<comment type="similarity">
    <text evidence="4">Belongs to the SIMIBI class G3E GTPase family. ZNG1 subfamily.</text>
</comment>
<keyword evidence="3" id="KW-0143">Chaperone</keyword>
<name>A0A7S2ZGS3_9RHOD</name>
<dbReference type="InterPro" id="IPR036627">
    <property type="entry name" value="CobW-likC_sf"/>
</dbReference>
<evidence type="ECO:0000256" key="2">
    <source>
        <dbReference type="ARBA" id="ARBA00022801"/>
    </source>
</evidence>
<feature type="compositionally biased region" description="Basic and acidic residues" evidence="6">
    <location>
        <begin position="241"/>
        <end position="253"/>
    </location>
</feature>